<accession>A0A1D7QJ79</accession>
<dbReference type="AlphaFoldDB" id="A0A1D7QJ79"/>
<dbReference type="InterPro" id="IPR017937">
    <property type="entry name" value="Thioredoxin_CS"/>
</dbReference>
<reference evidence="10 11" key="1">
    <citation type="submission" date="2016-08" db="EMBL/GenBank/DDBJ databases">
        <authorList>
            <person name="Seilhamer J.J."/>
        </authorList>
    </citation>
    <scope>NUCLEOTIDE SEQUENCE [LARGE SCALE GENOMIC DNA]</scope>
    <source>
        <strain evidence="10 11">DX4</strain>
    </source>
</reference>
<dbReference type="GO" id="GO:0030313">
    <property type="term" value="C:cell envelope"/>
    <property type="evidence" value="ECO:0007669"/>
    <property type="project" value="UniProtKB-SubCell"/>
</dbReference>
<dbReference type="InterPro" id="IPR050553">
    <property type="entry name" value="Thioredoxin_ResA/DsbE_sf"/>
</dbReference>
<dbReference type="Gene3D" id="3.40.30.10">
    <property type="entry name" value="Glutaredoxin"/>
    <property type="match status" value="1"/>
</dbReference>
<dbReference type="EMBL" id="CP017141">
    <property type="protein sequence ID" value="AOM78732.1"/>
    <property type="molecule type" value="Genomic_DNA"/>
</dbReference>
<dbReference type="PROSITE" id="PS51355">
    <property type="entry name" value="GLUTATHIONE_PEROXID_3"/>
    <property type="match status" value="1"/>
</dbReference>
<proteinExistence type="inferred from homology"/>
<evidence type="ECO:0000256" key="7">
    <source>
        <dbReference type="ARBA" id="ARBA00023284"/>
    </source>
</evidence>
<evidence type="ECO:0000313" key="10">
    <source>
        <dbReference type="EMBL" id="AOM78732.1"/>
    </source>
</evidence>
<evidence type="ECO:0000256" key="6">
    <source>
        <dbReference type="ARBA" id="ARBA00023157"/>
    </source>
</evidence>
<keyword evidence="8" id="KW-0732">Signal</keyword>
<keyword evidence="11" id="KW-1185">Reference proteome</keyword>
<dbReference type="PROSITE" id="PS00194">
    <property type="entry name" value="THIOREDOXIN_1"/>
    <property type="match status" value="1"/>
</dbReference>
<evidence type="ECO:0000256" key="8">
    <source>
        <dbReference type="SAM" id="SignalP"/>
    </source>
</evidence>
<evidence type="ECO:0000256" key="4">
    <source>
        <dbReference type="ARBA" id="ARBA00022748"/>
    </source>
</evidence>
<evidence type="ECO:0000256" key="1">
    <source>
        <dbReference type="ARBA" id="ARBA00004196"/>
    </source>
</evidence>
<evidence type="ECO:0000256" key="3">
    <source>
        <dbReference type="ARBA" id="ARBA00022559"/>
    </source>
</evidence>
<gene>
    <name evidence="10" type="ORF">BFS30_17050</name>
</gene>
<dbReference type="GO" id="GO:0004601">
    <property type="term" value="F:peroxidase activity"/>
    <property type="evidence" value="ECO:0007669"/>
    <property type="project" value="UniProtKB-KW"/>
</dbReference>
<keyword evidence="7" id="KW-0676">Redox-active center</keyword>
<dbReference type="PANTHER" id="PTHR42852:SF6">
    <property type="entry name" value="THIOL:DISULFIDE INTERCHANGE PROTEIN DSBE"/>
    <property type="match status" value="1"/>
</dbReference>
<feature type="domain" description="Thioredoxin" evidence="9">
    <location>
        <begin position="237"/>
        <end position="391"/>
    </location>
</feature>
<dbReference type="PANTHER" id="PTHR42852">
    <property type="entry name" value="THIOL:DISULFIDE INTERCHANGE PROTEIN DSBE"/>
    <property type="match status" value="1"/>
</dbReference>
<dbReference type="InterPro" id="IPR025380">
    <property type="entry name" value="DUF4369"/>
</dbReference>
<dbReference type="InterPro" id="IPR036249">
    <property type="entry name" value="Thioredoxin-like_sf"/>
</dbReference>
<dbReference type="InterPro" id="IPR000866">
    <property type="entry name" value="AhpC/TSA"/>
</dbReference>
<dbReference type="PROSITE" id="PS51352">
    <property type="entry name" value="THIOREDOXIN_2"/>
    <property type="match status" value="1"/>
</dbReference>
<dbReference type="Pfam" id="PF14289">
    <property type="entry name" value="DUF4369"/>
    <property type="match status" value="1"/>
</dbReference>
<dbReference type="OrthoDB" id="750178at2"/>
<evidence type="ECO:0000259" key="9">
    <source>
        <dbReference type="PROSITE" id="PS51352"/>
    </source>
</evidence>
<dbReference type="RefSeq" id="WP_069380396.1">
    <property type="nucleotide sequence ID" value="NZ_CP017141.1"/>
</dbReference>
<dbReference type="InterPro" id="IPR013766">
    <property type="entry name" value="Thioredoxin_domain"/>
</dbReference>
<dbReference type="GO" id="GO:0006979">
    <property type="term" value="P:response to oxidative stress"/>
    <property type="evidence" value="ECO:0007669"/>
    <property type="project" value="InterPro"/>
</dbReference>
<keyword evidence="3" id="KW-0575">Peroxidase</keyword>
<sequence length="391" mass="44399">MKICKLLLFSLLCCQIQPTLAQSAPVKNQFSLKGTVTGADSVLLYYGEVRGKQIQLSKLISNQKFVLNGNLSKPVNARLLFKKKGEVIPRDQFWERMTEVYLEPGVMTISGNAADLSSLKITGSATQREFESLNGKVQVVRKEMQPIIDALTKEKDHEKASEIRDQLEPYNDRIKKITYDFFITHPNSYVTANTMRFYLSRMGLDSVKKIYNSFNAEMKAQSNVKELAKEIRKIEMGMPGRPAADFSATDIEGKMLSLSSFRGKYVIIDFWASWCVPCRKGNPHLINLYNTYHDKGLEIIGISDDDRNHEAWKKAVNQDKIGIWHHVLRGLNMDLRMKDLPNPEDISEKYGISSLPTKILIDPSGKIIGRYGDRNGGSDQDLDKKLEELLK</sequence>
<dbReference type="Proteomes" id="UP000094313">
    <property type="component" value="Chromosome"/>
</dbReference>
<evidence type="ECO:0000256" key="5">
    <source>
        <dbReference type="ARBA" id="ARBA00023002"/>
    </source>
</evidence>
<comment type="similarity">
    <text evidence="2">Belongs to the glutathione peroxidase family.</text>
</comment>
<name>A0A1D7QJ79_9SPHI</name>
<keyword evidence="4" id="KW-0201">Cytochrome c-type biogenesis</keyword>
<comment type="subcellular location">
    <subcellularLocation>
        <location evidence="1">Cell envelope</location>
    </subcellularLocation>
</comment>
<dbReference type="GO" id="GO:0017004">
    <property type="term" value="P:cytochrome complex assembly"/>
    <property type="evidence" value="ECO:0007669"/>
    <property type="project" value="UniProtKB-KW"/>
</dbReference>
<feature type="signal peptide" evidence="8">
    <location>
        <begin position="1"/>
        <end position="21"/>
    </location>
</feature>
<evidence type="ECO:0000256" key="2">
    <source>
        <dbReference type="ARBA" id="ARBA00006926"/>
    </source>
</evidence>
<protein>
    <recommendedName>
        <fullName evidence="9">Thioredoxin domain-containing protein</fullName>
    </recommendedName>
</protein>
<feature type="chain" id="PRO_5009098696" description="Thioredoxin domain-containing protein" evidence="8">
    <location>
        <begin position="22"/>
        <end position="391"/>
    </location>
</feature>
<dbReference type="SUPFAM" id="SSF52833">
    <property type="entry name" value="Thioredoxin-like"/>
    <property type="match status" value="1"/>
</dbReference>
<dbReference type="CDD" id="cd02966">
    <property type="entry name" value="TlpA_like_family"/>
    <property type="match status" value="1"/>
</dbReference>
<dbReference type="KEGG" id="psty:BFS30_17050"/>
<dbReference type="Pfam" id="PF00578">
    <property type="entry name" value="AhpC-TSA"/>
    <property type="match status" value="1"/>
</dbReference>
<evidence type="ECO:0000313" key="11">
    <source>
        <dbReference type="Proteomes" id="UP000094313"/>
    </source>
</evidence>
<keyword evidence="6" id="KW-1015">Disulfide bond</keyword>
<keyword evidence="5" id="KW-0560">Oxidoreductase</keyword>
<organism evidence="10 11">
    <name type="scientific">Pedobacter steynii</name>
    <dbReference type="NCBI Taxonomy" id="430522"/>
    <lineage>
        <taxon>Bacteria</taxon>
        <taxon>Pseudomonadati</taxon>
        <taxon>Bacteroidota</taxon>
        <taxon>Sphingobacteriia</taxon>
        <taxon>Sphingobacteriales</taxon>
        <taxon>Sphingobacteriaceae</taxon>
        <taxon>Pedobacter</taxon>
    </lineage>
</organism>
<dbReference type="InterPro" id="IPR000889">
    <property type="entry name" value="Glutathione_peroxidase"/>
</dbReference>